<dbReference type="Proteomes" id="UP001344658">
    <property type="component" value="Unassembled WGS sequence"/>
</dbReference>
<keyword evidence="2" id="KW-0560">Oxidoreductase</keyword>
<evidence type="ECO:0000259" key="1">
    <source>
        <dbReference type="Pfam" id="PF00296"/>
    </source>
</evidence>
<dbReference type="Pfam" id="PF00296">
    <property type="entry name" value="Bac_luciferase"/>
    <property type="match status" value="1"/>
</dbReference>
<dbReference type="PANTHER" id="PTHR43244:SF2">
    <property type="entry name" value="CONSERVED HYPOTHETICAL ALANINE AND PROLINE-RICH PROTEIN"/>
    <property type="match status" value="1"/>
</dbReference>
<dbReference type="InterPro" id="IPR050564">
    <property type="entry name" value="F420-G6PD/mer"/>
</dbReference>
<protein>
    <submittedName>
        <fullName evidence="2">LLM class flavin-dependent oxidoreductase</fullName>
        <ecNumber evidence="2">1.-.-.-</ecNumber>
    </submittedName>
</protein>
<comment type="caution">
    <text evidence="2">The sequence shown here is derived from an EMBL/GenBank/DDBJ whole genome shotgun (WGS) entry which is preliminary data.</text>
</comment>
<dbReference type="InterPro" id="IPR036661">
    <property type="entry name" value="Luciferase-like_sf"/>
</dbReference>
<dbReference type="EC" id="1.-.-.-" evidence="2"/>
<accession>A0ABU7PHD8</accession>
<dbReference type="InterPro" id="IPR011251">
    <property type="entry name" value="Luciferase-like_dom"/>
</dbReference>
<dbReference type="GO" id="GO:0016491">
    <property type="term" value="F:oxidoreductase activity"/>
    <property type="evidence" value="ECO:0007669"/>
    <property type="project" value="UniProtKB-KW"/>
</dbReference>
<dbReference type="EMBL" id="JAZEWV010000026">
    <property type="protein sequence ID" value="MEE4545236.1"/>
    <property type="molecule type" value="Genomic_DNA"/>
</dbReference>
<dbReference type="PANTHER" id="PTHR43244">
    <property type="match status" value="1"/>
</dbReference>
<gene>
    <name evidence="2" type="ORF">V2S66_25110</name>
</gene>
<feature type="domain" description="Luciferase-like" evidence="1">
    <location>
        <begin position="5"/>
        <end position="254"/>
    </location>
</feature>
<keyword evidence="3" id="KW-1185">Reference proteome</keyword>
<sequence length="321" mass="35009">MSGVQVGVALPTREVAILGAAEASPLLKIARQIEDFGYDAVYAGDAYVARHRLEPMTLLAAVATMTERVTIGTGALIAPPRNPVALAHIIVTLDQLSGGRLRMGLGAGFPLPVKAELDAEVMTFGERLERMDEMVAGWLTAWNGEDGDLVGKYYDMRALRDQPLPLQKGGPSLWLAANGKKKAVQRIARHYAGWMPIRVTPEEYAENGANISAALTEAGRDPASLTRCLYTTVHINDDVDQARAGLEDYTNRYNNLPVDVMSGFQLYFGGSASAFVDWLKQYVDAGARQIVLRLGSFDNYERHLRIIADEVVPALHALDVD</sequence>
<name>A0ABU7PHD8_9ACTN</name>
<dbReference type="Gene3D" id="3.20.20.30">
    <property type="entry name" value="Luciferase-like domain"/>
    <property type="match status" value="1"/>
</dbReference>
<organism evidence="2 3">
    <name type="scientific">Actinacidiphila polyblastidii</name>
    <dbReference type="NCBI Taxonomy" id="3110430"/>
    <lineage>
        <taxon>Bacteria</taxon>
        <taxon>Bacillati</taxon>
        <taxon>Actinomycetota</taxon>
        <taxon>Actinomycetes</taxon>
        <taxon>Kitasatosporales</taxon>
        <taxon>Streptomycetaceae</taxon>
        <taxon>Actinacidiphila</taxon>
    </lineage>
</organism>
<evidence type="ECO:0000313" key="2">
    <source>
        <dbReference type="EMBL" id="MEE4545236.1"/>
    </source>
</evidence>
<reference evidence="2 3" key="1">
    <citation type="submission" date="2023-12" db="EMBL/GenBank/DDBJ databases">
        <title>Streptomyces sp. V4-01.</title>
        <authorList>
            <person name="Somphong A."/>
            <person name="Phongsopitanun W."/>
        </authorList>
    </citation>
    <scope>NUCLEOTIDE SEQUENCE [LARGE SCALE GENOMIC DNA]</scope>
    <source>
        <strain evidence="2 3">V4-01</strain>
    </source>
</reference>
<proteinExistence type="predicted"/>
<dbReference type="SUPFAM" id="SSF51679">
    <property type="entry name" value="Bacterial luciferase-like"/>
    <property type="match status" value="1"/>
</dbReference>
<evidence type="ECO:0000313" key="3">
    <source>
        <dbReference type="Proteomes" id="UP001344658"/>
    </source>
</evidence>
<dbReference type="RefSeq" id="WP_330798663.1">
    <property type="nucleotide sequence ID" value="NZ_JAZEWV010000026.1"/>
</dbReference>